<dbReference type="PANTHER" id="PTHR43420">
    <property type="entry name" value="ACETYLTRANSFERASE"/>
    <property type="match status" value="1"/>
</dbReference>
<dbReference type="RefSeq" id="WP_052658230.1">
    <property type="nucleotide sequence ID" value="NZ_CP032415.1"/>
</dbReference>
<dbReference type="AlphaFoldDB" id="A0A379ZFV4"/>
<evidence type="ECO:0000313" key="5">
    <source>
        <dbReference type="Proteomes" id="UP000254069"/>
    </source>
</evidence>
<dbReference type="KEGG" id="salg:BS332_07805"/>
<dbReference type="Pfam" id="PF00583">
    <property type="entry name" value="Acetyltransf_1"/>
    <property type="match status" value="1"/>
</dbReference>
<evidence type="ECO:0000256" key="1">
    <source>
        <dbReference type="ARBA" id="ARBA00022679"/>
    </source>
</evidence>
<keyword evidence="5" id="KW-1185">Reference proteome</keyword>
<organism evidence="4 5">
    <name type="scientific">Shewanella algae</name>
    <dbReference type="NCBI Taxonomy" id="38313"/>
    <lineage>
        <taxon>Bacteria</taxon>
        <taxon>Pseudomonadati</taxon>
        <taxon>Pseudomonadota</taxon>
        <taxon>Gammaproteobacteria</taxon>
        <taxon>Alteromonadales</taxon>
        <taxon>Shewanellaceae</taxon>
        <taxon>Shewanella</taxon>
    </lineage>
</organism>
<sequence>MMLEFTPQSQLSASMATAADTAFIQKVFNSCRSYFLHLGLPEEMAQVLLLQQFQLQQAWFQNHYPNAITQILLVQEQAAGILTLNMGTEALHILDMALLPEYRGQGLGSELLNAIQSLAQLKQLAVSLMVARDNPQAKKLYLNKGFVTQDVTETHELMYWHCH</sequence>
<gene>
    <name evidence="4" type="ORF">NCTC10738_01575</name>
</gene>
<dbReference type="Gene3D" id="3.40.630.30">
    <property type="match status" value="1"/>
</dbReference>
<keyword evidence="2" id="KW-0012">Acyltransferase</keyword>
<dbReference type="EMBL" id="UGYO01000001">
    <property type="protein sequence ID" value="SUI61408.1"/>
    <property type="molecule type" value="Genomic_DNA"/>
</dbReference>
<evidence type="ECO:0000256" key="2">
    <source>
        <dbReference type="ARBA" id="ARBA00023315"/>
    </source>
</evidence>
<evidence type="ECO:0000313" key="4">
    <source>
        <dbReference type="EMBL" id="SUI61408.1"/>
    </source>
</evidence>
<feature type="domain" description="N-acetyltransferase" evidence="3">
    <location>
        <begin position="34"/>
        <end position="163"/>
    </location>
</feature>
<name>A0A379ZFV4_9GAMM</name>
<protein>
    <submittedName>
        <fullName evidence="4">Predicted acetyltransferase</fullName>
    </submittedName>
</protein>
<dbReference type="Proteomes" id="UP000254069">
    <property type="component" value="Unassembled WGS sequence"/>
</dbReference>
<reference evidence="4 5" key="1">
    <citation type="submission" date="2018-06" db="EMBL/GenBank/DDBJ databases">
        <authorList>
            <consortium name="Pathogen Informatics"/>
            <person name="Doyle S."/>
        </authorList>
    </citation>
    <scope>NUCLEOTIDE SEQUENCE [LARGE SCALE GENOMIC DNA]</scope>
    <source>
        <strain evidence="4 5">NCTC10738</strain>
    </source>
</reference>
<dbReference type="SUPFAM" id="SSF55729">
    <property type="entry name" value="Acyl-CoA N-acyltransferases (Nat)"/>
    <property type="match status" value="1"/>
</dbReference>
<accession>A0A379ZFV4</accession>
<dbReference type="PROSITE" id="PS51186">
    <property type="entry name" value="GNAT"/>
    <property type="match status" value="1"/>
</dbReference>
<evidence type="ECO:0000259" key="3">
    <source>
        <dbReference type="PROSITE" id="PS51186"/>
    </source>
</evidence>
<dbReference type="InterPro" id="IPR000182">
    <property type="entry name" value="GNAT_dom"/>
</dbReference>
<dbReference type="CDD" id="cd04301">
    <property type="entry name" value="NAT_SF"/>
    <property type="match status" value="1"/>
</dbReference>
<keyword evidence="1 4" id="KW-0808">Transferase</keyword>
<dbReference type="InterPro" id="IPR016181">
    <property type="entry name" value="Acyl_CoA_acyltransferase"/>
</dbReference>
<proteinExistence type="predicted"/>
<dbReference type="GO" id="GO:0016747">
    <property type="term" value="F:acyltransferase activity, transferring groups other than amino-acyl groups"/>
    <property type="evidence" value="ECO:0007669"/>
    <property type="project" value="InterPro"/>
</dbReference>
<dbReference type="InterPro" id="IPR050680">
    <property type="entry name" value="YpeA/RimI_acetyltransf"/>
</dbReference>